<accession>A0ABD6Y7K8</accession>
<dbReference type="InterPro" id="IPR000055">
    <property type="entry name" value="Restrct_endonuc_typeI_TRD"/>
</dbReference>
<dbReference type="GO" id="GO:0009307">
    <property type="term" value="P:DNA restriction-modification system"/>
    <property type="evidence" value="ECO:0007669"/>
    <property type="project" value="UniProtKB-KW"/>
</dbReference>
<keyword evidence="6" id="KW-0255">Endonuclease</keyword>
<protein>
    <submittedName>
        <fullName evidence="6">Restriction endonuclease subunit S</fullName>
    </submittedName>
</protein>
<dbReference type="GO" id="GO:0003677">
    <property type="term" value="F:DNA binding"/>
    <property type="evidence" value="ECO:0007669"/>
    <property type="project" value="UniProtKB-KW"/>
</dbReference>
<keyword evidence="4" id="KW-0175">Coiled coil</keyword>
<dbReference type="EMBL" id="QGHV01000013">
    <property type="protein sequence ID" value="PWT37867.1"/>
    <property type="molecule type" value="Genomic_DNA"/>
</dbReference>
<comment type="caution">
    <text evidence="6">The sequence shown here is derived from an EMBL/GenBank/DDBJ whole genome shotgun (WGS) entry which is preliminary data.</text>
</comment>
<organism evidence="6 7">
    <name type="scientific">Limosilactobacillus reuteri</name>
    <name type="common">Lactobacillus reuteri</name>
    <dbReference type="NCBI Taxonomy" id="1598"/>
    <lineage>
        <taxon>Bacteria</taxon>
        <taxon>Bacillati</taxon>
        <taxon>Bacillota</taxon>
        <taxon>Bacilli</taxon>
        <taxon>Lactobacillales</taxon>
        <taxon>Lactobacillaceae</taxon>
        <taxon>Limosilactobacillus</taxon>
    </lineage>
</organism>
<keyword evidence="6" id="KW-0378">Hydrolase</keyword>
<keyword evidence="2" id="KW-0680">Restriction system</keyword>
<sequence>MDKKPEKLVPEVRFKGFTDDWEQRKFDNVVKRINDKDDNPELPHIEFENIISGNGTLNKNIKDLNSKKIGTKFQKEDILFGKLRPYLKNWYFAKENGIAVGDFWVLRAKKISVFVYYLIQTEKFYSIANLSSGSKMPRSDWNLVSNSRFNFPENTIESIKIGNLILQLDKLITLQQRKLKQLERLKTAMLQQLLANQRFPKVRFNDFKDSWKDYRLGEVFDEFSVKSKRENEYKLLSSTTSGMESRSGRVSGHSNIGYKVIDNGDIVLSPQNLWLGNINLNNMGKGIVSPSYHTFKIVNANPIFVNFQLKTEKMLFEYKMVSVQGASVVRRNLDMDAFKKIVIKIPNEKEQIKIASLFSSISNIINNHQNKLTQLSTLKKYLLQKMFI</sequence>
<evidence type="ECO:0000259" key="5">
    <source>
        <dbReference type="Pfam" id="PF01420"/>
    </source>
</evidence>
<evidence type="ECO:0000256" key="1">
    <source>
        <dbReference type="ARBA" id="ARBA00010923"/>
    </source>
</evidence>
<comment type="similarity">
    <text evidence="1">Belongs to the type-I restriction system S methylase family.</text>
</comment>
<proteinExistence type="inferred from homology"/>
<dbReference type="PANTHER" id="PTHR30408:SF12">
    <property type="entry name" value="TYPE I RESTRICTION ENZYME MJAVIII SPECIFICITY SUBUNIT"/>
    <property type="match status" value="1"/>
</dbReference>
<name>A0ABD6Y7K8_LIMRT</name>
<dbReference type="Gene3D" id="3.90.220.20">
    <property type="entry name" value="DNA methylase specificity domains"/>
    <property type="match status" value="2"/>
</dbReference>
<dbReference type="InterPro" id="IPR052021">
    <property type="entry name" value="Type-I_RS_S_subunit"/>
</dbReference>
<feature type="coiled-coil region" evidence="4">
    <location>
        <begin position="165"/>
        <end position="192"/>
    </location>
</feature>
<evidence type="ECO:0000256" key="3">
    <source>
        <dbReference type="ARBA" id="ARBA00023125"/>
    </source>
</evidence>
<dbReference type="Pfam" id="PF01420">
    <property type="entry name" value="Methylase_S"/>
    <property type="match status" value="1"/>
</dbReference>
<dbReference type="PANTHER" id="PTHR30408">
    <property type="entry name" value="TYPE-1 RESTRICTION ENZYME ECOKI SPECIFICITY PROTEIN"/>
    <property type="match status" value="1"/>
</dbReference>
<feature type="domain" description="Type I restriction modification DNA specificity" evidence="5">
    <location>
        <begin position="209"/>
        <end position="375"/>
    </location>
</feature>
<reference evidence="7" key="1">
    <citation type="journal article" date="2018" name="Front. Microbiol.">
        <title>Comparative Genomics of the Herbivore Gut Symbiont Lactobacillus reuteri Reveals Genetic Diversity and Lifestyle Adaptation.</title>
        <authorList>
            <person name="Zhao J."/>
        </authorList>
    </citation>
    <scope>NUCLEOTIDE SEQUENCE [LARGE SCALE GENOMIC DNA]</scope>
    <source>
        <strain evidence="7">LR9</strain>
    </source>
</reference>
<dbReference type="Proteomes" id="UP000245735">
    <property type="component" value="Unassembled WGS sequence"/>
</dbReference>
<evidence type="ECO:0000313" key="7">
    <source>
        <dbReference type="Proteomes" id="UP000245735"/>
    </source>
</evidence>
<dbReference type="RefSeq" id="WP_109883354.1">
    <property type="nucleotide sequence ID" value="NZ_QGHO01000059.1"/>
</dbReference>
<dbReference type="SUPFAM" id="SSF116734">
    <property type="entry name" value="DNA methylase specificity domain"/>
    <property type="match status" value="2"/>
</dbReference>
<evidence type="ECO:0000256" key="2">
    <source>
        <dbReference type="ARBA" id="ARBA00022747"/>
    </source>
</evidence>
<dbReference type="GO" id="GO:0004519">
    <property type="term" value="F:endonuclease activity"/>
    <property type="evidence" value="ECO:0007669"/>
    <property type="project" value="UniProtKB-KW"/>
</dbReference>
<keyword evidence="6" id="KW-0540">Nuclease</keyword>
<gene>
    <name evidence="6" type="ORF">DKZ35_03420</name>
</gene>
<dbReference type="AlphaFoldDB" id="A0ABD6Y7K8"/>
<evidence type="ECO:0000256" key="4">
    <source>
        <dbReference type="SAM" id="Coils"/>
    </source>
</evidence>
<evidence type="ECO:0000313" key="6">
    <source>
        <dbReference type="EMBL" id="PWT37867.1"/>
    </source>
</evidence>
<dbReference type="InterPro" id="IPR044946">
    <property type="entry name" value="Restrct_endonuc_typeI_TRD_sf"/>
</dbReference>
<keyword evidence="3" id="KW-0238">DNA-binding</keyword>